<name>A0A7J0A8X3_9BACE</name>
<comment type="caution">
    <text evidence="1">The sequence shown here is derived from an EMBL/GenBank/DDBJ whole genome shotgun (WGS) entry which is preliminary data.</text>
</comment>
<sequence>MFLQNHHNKNKVETALLNLSSQQRHIPNDEVMNNDHIANIQRKKTAKFP</sequence>
<organism evidence="1 2">
    <name type="scientific">Bacteroides acidifaciens</name>
    <dbReference type="NCBI Taxonomy" id="85831"/>
    <lineage>
        <taxon>Bacteria</taxon>
        <taxon>Pseudomonadati</taxon>
        <taxon>Bacteroidota</taxon>
        <taxon>Bacteroidia</taxon>
        <taxon>Bacteroidales</taxon>
        <taxon>Bacteroidaceae</taxon>
        <taxon>Bacteroides</taxon>
    </lineage>
</organism>
<accession>A0A7J0A8X3</accession>
<reference evidence="1 2" key="1">
    <citation type="journal article" date="2020" name="Microbiome">
        <title>Single-cell genomics of uncultured bacteria reveals dietary fiber responders in the mouse gut microbiota.</title>
        <authorList>
            <person name="Chijiiwa R."/>
            <person name="Hosokawa M."/>
            <person name="Kogawa M."/>
            <person name="Nishikawa Y."/>
            <person name="Ide K."/>
            <person name="Sakanashi C."/>
            <person name="Takahashi K."/>
            <person name="Takeyama H."/>
        </authorList>
    </citation>
    <scope>NUCLEOTIDE SEQUENCE [LARGE SCALE GENOMIC DNA]</scope>
    <source>
        <strain evidence="1">IMSAGC_001</strain>
    </source>
</reference>
<evidence type="ECO:0000313" key="2">
    <source>
        <dbReference type="Proteomes" id="UP000491181"/>
    </source>
</evidence>
<gene>
    <name evidence="1" type="ORF">IMSAGC001_04025</name>
</gene>
<protein>
    <submittedName>
        <fullName evidence="1">Uncharacterized protein</fullName>
    </submittedName>
</protein>
<proteinExistence type="predicted"/>
<dbReference type="AlphaFoldDB" id="A0A7J0A8X3"/>
<evidence type="ECO:0000313" key="1">
    <source>
        <dbReference type="EMBL" id="GFH88582.1"/>
    </source>
</evidence>
<dbReference type="EMBL" id="BLLS01000255">
    <property type="protein sequence ID" value="GFH88582.1"/>
    <property type="molecule type" value="Genomic_DNA"/>
</dbReference>
<dbReference type="Proteomes" id="UP000491181">
    <property type="component" value="Unassembled WGS sequence"/>
</dbReference>